<keyword evidence="3" id="KW-1185">Reference proteome</keyword>
<accession>A0A7D9HWI3</accession>
<evidence type="ECO:0000313" key="2">
    <source>
        <dbReference type="EMBL" id="CAB3994523.1"/>
    </source>
</evidence>
<dbReference type="AlphaFoldDB" id="A0A7D9HWI3"/>
<gene>
    <name evidence="2" type="ORF">PACLA_8A029670</name>
</gene>
<organism evidence="2 3">
    <name type="scientific">Paramuricea clavata</name>
    <name type="common">Red gorgonian</name>
    <name type="synonym">Violescent sea-whip</name>
    <dbReference type="NCBI Taxonomy" id="317549"/>
    <lineage>
        <taxon>Eukaryota</taxon>
        <taxon>Metazoa</taxon>
        <taxon>Cnidaria</taxon>
        <taxon>Anthozoa</taxon>
        <taxon>Octocorallia</taxon>
        <taxon>Malacalcyonacea</taxon>
        <taxon>Plexauridae</taxon>
        <taxon>Paramuricea</taxon>
    </lineage>
</organism>
<feature type="compositionally biased region" description="Low complexity" evidence="1">
    <location>
        <begin position="482"/>
        <end position="498"/>
    </location>
</feature>
<dbReference type="PANTHER" id="PTHR23011:SF28">
    <property type="entry name" value="CYCLIC NUCLEOTIDE-BINDING DOMAIN CONTAINING PROTEIN"/>
    <property type="match status" value="1"/>
</dbReference>
<dbReference type="PROSITE" id="PS50042">
    <property type="entry name" value="CNMP_BINDING_3"/>
    <property type="match status" value="1"/>
</dbReference>
<comment type="caution">
    <text evidence="2">The sequence shown here is derived from an EMBL/GenBank/DDBJ whole genome shotgun (WGS) entry which is preliminary data.</text>
</comment>
<dbReference type="EMBL" id="CACRXK020002482">
    <property type="protein sequence ID" value="CAB3994523.1"/>
    <property type="molecule type" value="Genomic_DNA"/>
</dbReference>
<dbReference type="SUPFAM" id="SSF51206">
    <property type="entry name" value="cAMP-binding domain-like"/>
    <property type="match status" value="2"/>
</dbReference>
<dbReference type="PANTHER" id="PTHR23011">
    <property type="entry name" value="CYCLIC NUCLEOTIDE-BINDING DOMAIN CONTAINING PROTEIN"/>
    <property type="match status" value="1"/>
</dbReference>
<dbReference type="InterPro" id="IPR014710">
    <property type="entry name" value="RmlC-like_jellyroll"/>
</dbReference>
<name>A0A7D9HWI3_PARCT</name>
<dbReference type="Gene3D" id="2.60.120.10">
    <property type="entry name" value="Jelly Rolls"/>
    <property type="match status" value="2"/>
</dbReference>
<dbReference type="Proteomes" id="UP001152795">
    <property type="component" value="Unassembled WGS sequence"/>
</dbReference>
<dbReference type="Pfam" id="PF00027">
    <property type="entry name" value="cNMP_binding"/>
    <property type="match status" value="1"/>
</dbReference>
<feature type="region of interest" description="Disordered" evidence="1">
    <location>
        <begin position="455"/>
        <end position="498"/>
    </location>
</feature>
<dbReference type="InterPro" id="IPR018490">
    <property type="entry name" value="cNMP-bd_dom_sf"/>
</dbReference>
<dbReference type="CDD" id="cd00038">
    <property type="entry name" value="CAP_ED"/>
    <property type="match status" value="1"/>
</dbReference>
<evidence type="ECO:0000256" key="1">
    <source>
        <dbReference type="SAM" id="MobiDB-lite"/>
    </source>
</evidence>
<proteinExistence type="predicted"/>
<protein>
    <submittedName>
        <fullName evidence="2">Uncharacterized protein</fullName>
    </submittedName>
</protein>
<sequence length="670" mass="76043">MDVPSRPLLSHGILGRTSGLSPEKITVDVQRQQSFTLGMNKNQRIPSRDNTQVSQFAKLWHDRLLSRKTMIHKEFQAKATFKKAIKKIVSALKVINAFLSCSSNSSSHNQHDAFRYFMDILDISGNHVSDETVSRNDANSPTPLFDPAWFKANREIRLSSETKAILSQYPNTRTPEQVQTVFRSLHTLPSFAEYPLYHQKAICQDASYQSFPPNVTILQQGHRADNFYFVLSGSATVISKLDGESDAENGTESVSVVKRGMAFGESAIMNNSLRNVTVISKTHIELLVVSKEDYAKIFFGADSESGKKEYISFLRTVDFIQDWPVDILESYPDQSQHCYFRRGAVIVRNSNSSPWLYVVKSGVCEVLTRLNAVKPRKAIGRNVRELSSLEALTKITLERRQEIRNRKNKKDKMHLPNVGEKEGSAITLPIPRYRRKTFCYVPELGFVNSQIISQRESTQPKMNPITEDDFFPDVTNDDIKTTRSSKSSDTSVGSLSSRRLSSELPRIDKLNSALISTQRKSRTMSVVNNVGELSSIFPRRTRSYSLPSTSISSEFPKLSRKKPAFVQIDLLHPKRVFGLSELDFEYNALHSGQPANVSLVSRGAECIMISKKFFMEHANALTKRWIRLNVQPYLPTERHQQTLQEKIDWDAFKRKLVTSVVKENSKTNLT</sequence>
<evidence type="ECO:0000313" key="3">
    <source>
        <dbReference type="Proteomes" id="UP001152795"/>
    </source>
</evidence>
<dbReference type="InterPro" id="IPR000595">
    <property type="entry name" value="cNMP-bd_dom"/>
</dbReference>
<dbReference type="OrthoDB" id="166212at2759"/>
<dbReference type="SMART" id="SM00100">
    <property type="entry name" value="cNMP"/>
    <property type="match status" value="1"/>
</dbReference>
<reference evidence="2" key="1">
    <citation type="submission" date="2020-04" db="EMBL/GenBank/DDBJ databases">
        <authorList>
            <person name="Alioto T."/>
            <person name="Alioto T."/>
            <person name="Gomez Garrido J."/>
        </authorList>
    </citation>
    <scope>NUCLEOTIDE SEQUENCE</scope>
    <source>
        <strain evidence="2">A484AB</strain>
    </source>
</reference>